<dbReference type="AlphaFoldDB" id="A0A512AFW8"/>
<dbReference type="GO" id="GO:0004497">
    <property type="term" value="F:monooxygenase activity"/>
    <property type="evidence" value="ECO:0007669"/>
    <property type="project" value="InterPro"/>
</dbReference>
<evidence type="ECO:0000256" key="1">
    <source>
        <dbReference type="PIRSR" id="PIRSR011396-1"/>
    </source>
</evidence>
<reference evidence="3 4" key="1">
    <citation type="submission" date="2019-07" db="EMBL/GenBank/DDBJ databases">
        <title>Whole genome shotgun sequence of Novosphingobium sediminis NBRC 106119.</title>
        <authorList>
            <person name="Hosoyama A."/>
            <person name="Uohara A."/>
            <person name="Ohji S."/>
            <person name="Ichikawa N."/>
        </authorList>
    </citation>
    <scope>NUCLEOTIDE SEQUENCE [LARGE SCALE GENOMIC DNA]</scope>
    <source>
        <strain evidence="3 4">NBRC 106119</strain>
    </source>
</reference>
<evidence type="ECO:0000313" key="3">
    <source>
        <dbReference type="EMBL" id="GEN98608.1"/>
    </source>
</evidence>
<dbReference type="InterPro" id="IPR050816">
    <property type="entry name" value="Flavin-dep_Halogenase_NPB"/>
</dbReference>
<feature type="binding site" evidence="2">
    <location>
        <position position="335"/>
    </location>
    <ligand>
        <name>FAD</name>
        <dbReference type="ChEBI" id="CHEBI:57692"/>
    </ligand>
</feature>
<name>A0A512AFW8_9SPHN</name>
<dbReference type="InterPro" id="IPR036188">
    <property type="entry name" value="FAD/NAD-bd_sf"/>
</dbReference>
<dbReference type="PANTHER" id="PTHR43747:SF4">
    <property type="entry name" value="FLAVIN-DEPENDENT TRYPTOPHAN HALOGENASE"/>
    <property type="match status" value="1"/>
</dbReference>
<dbReference type="PIRSF" id="PIRSF011396">
    <property type="entry name" value="Trp_halogenase"/>
    <property type="match status" value="1"/>
</dbReference>
<feature type="binding site" evidence="2">
    <location>
        <position position="348"/>
    </location>
    <ligand>
        <name>FAD</name>
        <dbReference type="ChEBI" id="CHEBI:57692"/>
    </ligand>
</feature>
<keyword evidence="2" id="KW-0547">Nucleotide-binding</keyword>
<keyword evidence="2" id="KW-0274">FAD</keyword>
<dbReference type="Proteomes" id="UP000321464">
    <property type="component" value="Unassembled WGS sequence"/>
</dbReference>
<dbReference type="GO" id="GO:0000166">
    <property type="term" value="F:nucleotide binding"/>
    <property type="evidence" value="ECO:0007669"/>
    <property type="project" value="UniProtKB-KW"/>
</dbReference>
<dbReference type="PANTHER" id="PTHR43747">
    <property type="entry name" value="FAD-BINDING PROTEIN"/>
    <property type="match status" value="1"/>
</dbReference>
<dbReference type="Pfam" id="PF04820">
    <property type="entry name" value="Trp_halogenase"/>
    <property type="match status" value="1"/>
</dbReference>
<evidence type="ECO:0000313" key="4">
    <source>
        <dbReference type="Proteomes" id="UP000321464"/>
    </source>
</evidence>
<organism evidence="3 4">
    <name type="scientific">Novosphingobium sediminis</name>
    <dbReference type="NCBI Taxonomy" id="707214"/>
    <lineage>
        <taxon>Bacteria</taxon>
        <taxon>Pseudomonadati</taxon>
        <taxon>Pseudomonadota</taxon>
        <taxon>Alphaproteobacteria</taxon>
        <taxon>Sphingomonadales</taxon>
        <taxon>Sphingomonadaceae</taxon>
        <taxon>Novosphingobium</taxon>
    </lineage>
</organism>
<gene>
    <name evidence="3" type="ORF">NSE01_04410</name>
</gene>
<protein>
    <submittedName>
        <fullName evidence="3">Tryptophan halogenase</fullName>
    </submittedName>
</protein>
<dbReference type="InterPro" id="IPR033856">
    <property type="entry name" value="Trp_halogen"/>
</dbReference>
<accession>A0A512AFW8</accession>
<sequence length="515" mass="56508">MMTPDPIRSILIVGGGTAGWSAAALLSAVLGPSGCSITLIESSDVPTVGVGEATIPPVFEFLAHCGIDEIEFIRQCQATFKLAIRFDDWLERGHSYWHPFGNLGVTINQRPFHHYWWKNKAAGHGETFADLCPAIALAQDGKFAFPPPDGSYPGGALNYALHFDAGLVAAFLKKHSTARGVAHIDARIAGCELAADGAIAAVQLADGRRIEADFFIDCSGFRGLLIEEALHAGYEDWTRWLPCDRAVAMPTATVGPPAPYTVSAAHEAGWRWRIPLQSRVGNGYVYSSRHVSDEQAAETLRGAAAGEALAEPRFLRFTAGHRKAMWVKNCLAVGLSSGFLEPLESTSIHLIHTALNRLLDYFPDRHCDSALSAAYNREAADEYAHIRDFLLLHYVPNRRHGEPFWDEIRHNPLPDSLAAKLELFRRTGRIVSRRRELFADISWFFVAAGMGIVPEALDPLADAAPFGEVRKVIGQISEVMGRYRQAAPTHQDMLARLLDPALKGRPNFKQTWGGA</sequence>
<feature type="binding site" evidence="2">
    <location>
        <position position="81"/>
    </location>
    <ligand>
        <name>7-chloro-L-tryptophan</name>
        <dbReference type="ChEBI" id="CHEBI:58713"/>
    </ligand>
</feature>
<keyword evidence="2" id="KW-0285">Flavoprotein</keyword>
<keyword evidence="4" id="KW-1185">Reference proteome</keyword>
<dbReference type="SUPFAM" id="SSF51905">
    <property type="entry name" value="FAD/NAD(P)-binding domain"/>
    <property type="match status" value="1"/>
</dbReference>
<evidence type="ECO:0000256" key="2">
    <source>
        <dbReference type="PIRSR" id="PIRSR011396-2"/>
    </source>
</evidence>
<comment type="caution">
    <text evidence="3">The sequence shown here is derived from an EMBL/GenBank/DDBJ whole genome shotgun (WGS) entry which is preliminary data.</text>
</comment>
<feature type="binding site" evidence="2">
    <location>
        <begin position="15"/>
        <end position="18"/>
    </location>
    <ligand>
        <name>FAD</name>
        <dbReference type="ChEBI" id="CHEBI:57692"/>
    </ligand>
</feature>
<feature type="binding site" evidence="2">
    <location>
        <position position="344"/>
    </location>
    <ligand>
        <name>L-tryptophan</name>
        <dbReference type="ChEBI" id="CHEBI:57912"/>
    </ligand>
</feature>
<dbReference type="EMBL" id="BJYR01000002">
    <property type="protein sequence ID" value="GEN98608.1"/>
    <property type="molecule type" value="Genomic_DNA"/>
</dbReference>
<dbReference type="Gene3D" id="3.50.50.60">
    <property type="entry name" value="FAD/NAD(P)-binding domain"/>
    <property type="match status" value="1"/>
</dbReference>
<dbReference type="InterPro" id="IPR006905">
    <property type="entry name" value="Flavin_halogenase"/>
</dbReference>
<proteinExistence type="predicted"/>
<feature type="active site" evidence="1">
    <location>
        <position position="81"/>
    </location>
</feature>